<dbReference type="Proteomes" id="UP000010366">
    <property type="component" value="Chromosome"/>
</dbReference>
<dbReference type="eggNOG" id="COG1680">
    <property type="taxonomic scope" value="Bacteria"/>
</dbReference>
<evidence type="ECO:0000313" key="3">
    <source>
        <dbReference type="Proteomes" id="UP000010366"/>
    </source>
</evidence>
<keyword evidence="3" id="KW-1185">Reference proteome</keyword>
<accession>K9UAU1</accession>
<dbReference type="STRING" id="1173020.Cha6605_0688"/>
<evidence type="ECO:0000256" key="1">
    <source>
        <dbReference type="SAM" id="SignalP"/>
    </source>
</evidence>
<dbReference type="RefSeq" id="WP_015158154.1">
    <property type="nucleotide sequence ID" value="NC_019697.1"/>
</dbReference>
<dbReference type="Pfam" id="PF17660">
    <property type="entry name" value="BTRD1"/>
    <property type="match status" value="3"/>
</dbReference>
<feature type="signal peptide" evidence="1">
    <location>
        <begin position="1"/>
        <end position="29"/>
    </location>
</feature>
<dbReference type="KEGG" id="cmp:Cha6605_0688"/>
<dbReference type="HOGENOM" id="CLU_1376033_0_0_3"/>
<organism evidence="2 3">
    <name type="scientific">Chamaesiphon minutus (strain ATCC 27169 / PCC 6605)</name>
    <dbReference type="NCBI Taxonomy" id="1173020"/>
    <lineage>
        <taxon>Bacteria</taxon>
        <taxon>Bacillati</taxon>
        <taxon>Cyanobacteriota</taxon>
        <taxon>Cyanophyceae</taxon>
        <taxon>Gomontiellales</taxon>
        <taxon>Chamaesiphonaceae</taxon>
        <taxon>Chamaesiphon</taxon>
    </lineage>
</organism>
<dbReference type="InterPro" id="IPR049511">
    <property type="entry name" value="PGH-like_rpt"/>
</dbReference>
<dbReference type="AlphaFoldDB" id="K9UAU1"/>
<name>K9UAU1_CHAP6</name>
<sequence length="198" mass="21668">MGNNNVNRLVSTIVSICLISIGSTAVVSAKPVMQVNPLGAKLKVLGSPDRYAAIWNKSSSTAWVARHGLTSAQYQAEFDKYVAQGYRLVQVSGYGVNGQDRYAAIWDKSPSTAWVARHGLTSAQYQAEFDKYVAQGYRLVQVSGYGVNGQDRYAAIWDKSPSTAWVARHGLTSAQYQAEFDKYVAQGYHLINVSGYGK</sequence>
<dbReference type="EMBL" id="CP003600">
    <property type="protein sequence ID" value="AFY91960.1"/>
    <property type="molecule type" value="Genomic_DNA"/>
</dbReference>
<feature type="chain" id="PRO_5003936470" evidence="1">
    <location>
        <begin position="30"/>
        <end position="198"/>
    </location>
</feature>
<reference evidence="2 3" key="1">
    <citation type="submission" date="2012-05" db="EMBL/GenBank/DDBJ databases">
        <title>Finished chromosome of genome of Chamaesiphon sp. PCC 6605.</title>
        <authorList>
            <consortium name="US DOE Joint Genome Institute"/>
            <person name="Gugger M."/>
            <person name="Coursin T."/>
            <person name="Rippka R."/>
            <person name="Tandeau De Marsac N."/>
            <person name="Huntemann M."/>
            <person name="Wei C.-L."/>
            <person name="Han J."/>
            <person name="Detter J.C."/>
            <person name="Han C."/>
            <person name="Tapia R."/>
            <person name="Chen A."/>
            <person name="Kyrpides N."/>
            <person name="Mavromatis K."/>
            <person name="Markowitz V."/>
            <person name="Szeto E."/>
            <person name="Ivanova N."/>
            <person name="Pagani I."/>
            <person name="Pati A."/>
            <person name="Goodwin L."/>
            <person name="Nordberg H.P."/>
            <person name="Cantor M.N."/>
            <person name="Hua S.X."/>
            <person name="Woyke T."/>
            <person name="Kerfeld C.A."/>
        </authorList>
    </citation>
    <scope>NUCLEOTIDE SEQUENCE [LARGE SCALE GENOMIC DNA]</scope>
    <source>
        <strain evidence="3">ATCC 27169 / PCC 6605</strain>
    </source>
</reference>
<dbReference type="PATRIC" id="fig|1173020.3.peg.806"/>
<proteinExistence type="predicted"/>
<gene>
    <name evidence="2" type="ORF">Cha6605_0688</name>
</gene>
<evidence type="ECO:0000313" key="2">
    <source>
        <dbReference type="EMBL" id="AFY91960.1"/>
    </source>
</evidence>
<keyword evidence="1" id="KW-0732">Signal</keyword>
<protein>
    <submittedName>
        <fullName evidence="2">Uncharacterized protein</fullName>
    </submittedName>
</protein>